<organism evidence="2 3">
    <name type="scientific">Stagnimonas aquatica</name>
    <dbReference type="NCBI Taxonomy" id="2689987"/>
    <lineage>
        <taxon>Bacteria</taxon>
        <taxon>Pseudomonadati</taxon>
        <taxon>Pseudomonadota</taxon>
        <taxon>Gammaproteobacteria</taxon>
        <taxon>Nevskiales</taxon>
        <taxon>Nevskiaceae</taxon>
        <taxon>Stagnimonas</taxon>
    </lineage>
</organism>
<dbReference type="Proteomes" id="UP000282106">
    <property type="component" value="Unassembled WGS sequence"/>
</dbReference>
<gene>
    <name evidence="2" type="ORF">ED208_11255</name>
</gene>
<protein>
    <submittedName>
        <fullName evidence="2">Uncharacterized protein</fullName>
    </submittedName>
</protein>
<proteinExistence type="predicted"/>
<dbReference type="InParanoid" id="A0A3N0VAL1"/>
<sequence length="76" mass="8591">MTHHQPELDDNDKNAGEDTEHTAFAKRLSLLVTRYAISNWQAMLDFDHLGMDGLDDFGGNVLAEMGPFTLLDRDKQ</sequence>
<evidence type="ECO:0000313" key="2">
    <source>
        <dbReference type="EMBL" id="ROH89692.1"/>
    </source>
</evidence>
<evidence type="ECO:0000313" key="3">
    <source>
        <dbReference type="Proteomes" id="UP000282106"/>
    </source>
</evidence>
<keyword evidence="3" id="KW-1185">Reference proteome</keyword>
<dbReference type="RefSeq" id="WP_123211989.1">
    <property type="nucleotide sequence ID" value="NZ_RJVO01000004.1"/>
</dbReference>
<name>A0A3N0VAL1_9GAMM</name>
<evidence type="ECO:0000256" key="1">
    <source>
        <dbReference type="SAM" id="MobiDB-lite"/>
    </source>
</evidence>
<accession>A0A3N0VAL1</accession>
<feature type="region of interest" description="Disordered" evidence="1">
    <location>
        <begin position="1"/>
        <end position="20"/>
    </location>
</feature>
<dbReference type="AlphaFoldDB" id="A0A3N0VAL1"/>
<dbReference type="EMBL" id="RJVO01000004">
    <property type="protein sequence ID" value="ROH89692.1"/>
    <property type="molecule type" value="Genomic_DNA"/>
</dbReference>
<comment type="caution">
    <text evidence="2">The sequence shown here is derived from an EMBL/GenBank/DDBJ whole genome shotgun (WGS) entry which is preliminary data.</text>
</comment>
<reference evidence="2 3" key="1">
    <citation type="submission" date="2018-10" db="EMBL/GenBank/DDBJ databases">
        <authorList>
            <person name="Chen W.-M."/>
        </authorList>
    </citation>
    <scope>NUCLEOTIDE SEQUENCE [LARGE SCALE GENOMIC DNA]</scope>
    <source>
        <strain evidence="2 3">THS-13</strain>
    </source>
</reference>